<dbReference type="InterPro" id="IPR008983">
    <property type="entry name" value="Tumour_necrosis_fac-like_dom"/>
</dbReference>
<dbReference type="InterPro" id="IPR008160">
    <property type="entry name" value="Collagen"/>
</dbReference>
<keyword evidence="3" id="KW-1185">Reference proteome</keyword>
<feature type="compositionally biased region" description="Low complexity" evidence="1">
    <location>
        <begin position="30"/>
        <end position="54"/>
    </location>
</feature>
<evidence type="ECO:0008006" key="4">
    <source>
        <dbReference type="Google" id="ProtNLM"/>
    </source>
</evidence>
<reference evidence="2 3" key="1">
    <citation type="submission" date="2023-03" db="EMBL/GenBank/DDBJ databases">
        <title>Draft genome sequence of the bacteria which degrade cell wall of Tricholomamatutake.</title>
        <authorList>
            <person name="Konishi Y."/>
            <person name="Fukuta Y."/>
            <person name="Shirasaka N."/>
        </authorList>
    </citation>
    <scope>NUCLEOTIDE SEQUENCE [LARGE SCALE GENOMIC DNA]</scope>
    <source>
        <strain evidence="3">mu1</strain>
    </source>
</reference>
<sequence>MSDGLTGYTGLTGQTGPPGPQGIQGPPGPTGLTGKTGATGATGPTGPTGQTGLTGPPGPQGPQGVQGEQGPQGIQGPPGPVGSPVSSFGDAGLAAESVNLVSGEPIAVNNFYEWDNAELQGGSIIVPETGLYLVSYSVNVTLPPVTNVTFILAVDGVFIDKTRGRLGNGKNGDIIATGISRTHILTLFSGSAITLTVESMTGTVAAFEPVLTVVKLKELVFIPTIS</sequence>
<name>A0ABQ6GQ00_9BACL</name>
<feature type="region of interest" description="Disordered" evidence="1">
    <location>
        <begin position="1"/>
        <end position="88"/>
    </location>
</feature>
<feature type="compositionally biased region" description="Low complexity" evidence="1">
    <location>
        <begin position="1"/>
        <end position="15"/>
    </location>
</feature>
<comment type="caution">
    <text evidence="2">The sequence shown here is derived from an EMBL/GenBank/DDBJ whole genome shotgun (WGS) entry which is preliminary data.</text>
</comment>
<protein>
    <recommendedName>
        <fullName evidence="4">Collagen-like protein</fullName>
    </recommendedName>
</protein>
<dbReference type="Proteomes" id="UP001157114">
    <property type="component" value="Unassembled WGS sequence"/>
</dbReference>
<evidence type="ECO:0000256" key="1">
    <source>
        <dbReference type="SAM" id="MobiDB-lite"/>
    </source>
</evidence>
<feature type="compositionally biased region" description="Low complexity" evidence="1">
    <location>
        <begin position="62"/>
        <end position="75"/>
    </location>
</feature>
<dbReference type="InterPro" id="IPR050149">
    <property type="entry name" value="Collagen_superfamily"/>
</dbReference>
<gene>
    <name evidence="2" type="ORF">MU1_58880</name>
</gene>
<dbReference type="RefSeq" id="WP_284242367.1">
    <property type="nucleotide sequence ID" value="NZ_BSSQ01000035.1"/>
</dbReference>
<evidence type="ECO:0000313" key="2">
    <source>
        <dbReference type="EMBL" id="GLX71538.1"/>
    </source>
</evidence>
<proteinExistence type="predicted"/>
<dbReference type="Gene3D" id="2.60.120.40">
    <property type="match status" value="1"/>
</dbReference>
<organism evidence="2 3">
    <name type="scientific">Paenibacillus glycanilyticus</name>
    <dbReference type="NCBI Taxonomy" id="126569"/>
    <lineage>
        <taxon>Bacteria</taxon>
        <taxon>Bacillati</taxon>
        <taxon>Bacillota</taxon>
        <taxon>Bacilli</taxon>
        <taxon>Bacillales</taxon>
        <taxon>Paenibacillaceae</taxon>
        <taxon>Paenibacillus</taxon>
    </lineage>
</organism>
<dbReference type="Pfam" id="PF01391">
    <property type="entry name" value="Collagen"/>
    <property type="match status" value="1"/>
</dbReference>
<dbReference type="EMBL" id="BSSQ01000035">
    <property type="protein sequence ID" value="GLX71538.1"/>
    <property type="molecule type" value="Genomic_DNA"/>
</dbReference>
<evidence type="ECO:0000313" key="3">
    <source>
        <dbReference type="Proteomes" id="UP001157114"/>
    </source>
</evidence>
<dbReference type="PANTHER" id="PTHR24023">
    <property type="entry name" value="COLLAGEN ALPHA"/>
    <property type="match status" value="1"/>
</dbReference>
<accession>A0ABQ6GQ00</accession>
<dbReference type="PANTHER" id="PTHR24023:SF1083">
    <property type="entry name" value="MACROPHAGE RECEPTOR MARCO"/>
    <property type="match status" value="1"/>
</dbReference>